<keyword evidence="1" id="KW-0472">Membrane</keyword>
<feature type="transmembrane region" description="Helical" evidence="1">
    <location>
        <begin position="20"/>
        <end position="42"/>
    </location>
</feature>
<dbReference type="EMBL" id="FOZZ01000003">
    <property type="protein sequence ID" value="SFS61042.1"/>
    <property type="molecule type" value="Genomic_DNA"/>
</dbReference>
<evidence type="ECO:0000313" key="2">
    <source>
        <dbReference type="EMBL" id="SFS61042.1"/>
    </source>
</evidence>
<dbReference type="AlphaFoldDB" id="A0A1I6R8L8"/>
<dbReference type="Proteomes" id="UP000198785">
    <property type="component" value="Unassembled WGS sequence"/>
</dbReference>
<sequence>MTIFGSTNEYYVNLIIQIKLYISKLGALCIITLFFTPVEYSFAQQLGNNAERTGVFMEQPVGGFKILLYRDKNSDF</sequence>
<accession>A0A1I6R8L8</accession>
<keyword evidence="1" id="KW-1133">Transmembrane helix</keyword>
<reference evidence="2 3" key="1">
    <citation type="submission" date="2016-10" db="EMBL/GenBank/DDBJ databases">
        <authorList>
            <person name="de Groot N.N."/>
        </authorList>
    </citation>
    <scope>NUCLEOTIDE SEQUENCE [LARGE SCALE GENOMIC DNA]</scope>
    <source>
        <strain evidence="2 3">DSM 22789</strain>
    </source>
</reference>
<gene>
    <name evidence="2" type="ORF">SAMN05660206_103202</name>
</gene>
<evidence type="ECO:0000313" key="3">
    <source>
        <dbReference type="Proteomes" id="UP000198785"/>
    </source>
</evidence>
<name>A0A1I6R8L8_9SPHI</name>
<evidence type="ECO:0000256" key="1">
    <source>
        <dbReference type="SAM" id="Phobius"/>
    </source>
</evidence>
<keyword evidence="1" id="KW-0812">Transmembrane</keyword>
<organism evidence="2 3">
    <name type="scientific">Sphingobacterium wenxiniae</name>
    <dbReference type="NCBI Taxonomy" id="683125"/>
    <lineage>
        <taxon>Bacteria</taxon>
        <taxon>Pseudomonadati</taxon>
        <taxon>Bacteroidota</taxon>
        <taxon>Sphingobacteriia</taxon>
        <taxon>Sphingobacteriales</taxon>
        <taxon>Sphingobacteriaceae</taxon>
        <taxon>Sphingobacterium</taxon>
    </lineage>
</organism>
<proteinExistence type="predicted"/>
<keyword evidence="3" id="KW-1185">Reference proteome</keyword>
<dbReference type="STRING" id="683125.SAMN05660206_103202"/>
<protein>
    <submittedName>
        <fullName evidence="2">Uncharacterized protein</fullName>
    </submittedName>
</protein>